<gene>
    <name evidence="2" type="ORF">U0035_17720</name>
</gene>
<feature type="signal peptide" evidence="1">
    <location>
        <begin position="1"/>
        <end position="21"/>
    </location>
</feature>
<accession>A0ABZ0W4S3</accession>
<organism evidence="2 3">
    <name type="scientific">Niabella yanshanensis</name>
    <dbReference type="NCBI Taxonomy" id="577386"/>
    <lineage>
        <taxon>Bacteria</taxon>
        <taxon>Pseudomonadati</taxon>
        <taxon>Bacteroidota</taxon>
        <taxon>Chitinophagia</taxon>
        <taxon>Chitinophagales</taxon>
        <taxon>Chitinophagaceae</taxon>
        <taxon>Niabella</taxon>
    </lineage>
</organism>
<sequence>MKIRSLFILIVVCAGYIHSFAQDYKKTAEQQFMQYTNLIIKKDFRTAAGFIIEDFYSIIPREQMIKAMETVFNMPEFDYQIDSAKVLKVGDARLIDSAHFLKLQYSNILRMKFGGDSTLPDSTAAENEFLTLTMQSKFGEPNVTYDKASGYYTILSMKDVIAKSKNLTDWKFIVMEEDKMPFLKKILPKELLE</sequence>
<keyword evidence="1" id="KW-0732">Signal</keyword>
<evidence type="ECO:0000313" key="2">
    <source>
        <dbReference type="EMBL" id="WQD37512.1"/>
    </source>
</evidence>
<feature type="chain" id="PRO_5047274637" description="DUF4252 domain-containing protein" evidence="1">
    <location>
        <begin position="22"/>
        <end position="193"/>
    </location>
</feature>
<keyword evidence="3" id="KW-1185">Reference proteome</keyword>
<evidence type="ECO:0000313" key="3">
    <source>
        <dbReference type="Proteomes" id="UP001325680"/>
    </source>
</evidence>
<name>A0ABZ0W4S3_9BACT</name>
<protein>
    <recommendedName>
        <fullName evidence="4">DUF4252 domain-containing protein</fullName>
    </recommendedName>
</protein>
<dbReference type="Proteomes" id="UP001325680">
    <property type="component" value="Chromosome"/>
</dbReference>
<proteinExistence type="predicted"/>
<evidence type="ECO:0008006" key="4">
    <source>
        <dbReference type="Google" id="ProtNLM"/>
    </source>
</evidence>
<dbReference type="EMBL" id="CP139960">
    <property type="protein sequence ID" value="WQD37512.1"/>
    <property type="molecule type" value="Genomic_DNA"/>
</dbReference>
<evidence type="ECO:0000256" key="1">
    <source>
        <dbReference type="SAM" id="SignalP"/>
    </source>
</evidence>
<dbReference type="RefSeq" id="WP_114791703.1">
    <property type="nucleotide sequence ID" value="NZ_CP139960.1"/>
</dbReference>
<reference evidence="2 3" key="1">
    <citation type="submission" date="2023-12" db="EMBL/GenBank/DDBJ databases">
        <title>Genome sequencing and assembly of bacterial species from a model synthetic community.</title>
        <authorList>
            <person name="Hogle S.L."/>
        </authorList>
    </citation>
    <scope>NUCLEOTIDE SEQUENCE [LARGE SCALE GENOMIC DNA]</scope>
    <source>
        <strain evidence="2 3">HAMBI_3031</strain>
    </source>
</reference>